<evidence type="ECO:0000256" key="1">
    <source>
        <dbReference type="ARBA" id="ARBA00004651"/>
    </source>
</evidence>
<dbReference type="Pfam" id="PF01478">
    <property type="entry name" value="Peptidase_A24"/>
    <property type="match status" value="1"/>
</dbReference>
<evidence type="ECO:0000313" key="9">
    <source>
        <dbReference type="Proteomes" id="UP001143486"/>
    </source>
</evidence>
<dbReference type="GO" id="GO:0005886">
    <property type="term" value="C:plasma membrane"/>
    <property type="evidence" value="ECO:0007669"/>
    <property type="project" value="UniProtKB-SubCell"/>
</dbReference>
<sequence>MLTDILLLAFAGLMVAAAFSDAVRFTIPNWLCGLIAAGFPLVALAAGLGWADAGLHVLAGLVALVFGFALFAPGWIGGGDAKLIAAAALWMGWTDLAAFAFHTALAGGVLVLLLIGIRRMVPVFDLPAGWVARTAIAEGAPVPYGIAIAAGALWTLPGSALFAAV</sequence>
<evidence type="ECO:0000313" key="8">
    <source>
        <dbReference type="EMBL" id="GLK51981.1"/>
    </source>
</evidence>
<evidence type="ECO:0000256" key="2">
    <source>
        <dbReference type="ARBA" id="ARBA00022475"/>
    </source>
</evidence>
<dbReference type="PANTHER" id="PTHR36506:SF1">
    <property type="entry name" value="PREFLAGELLIN PEPTIDASE"/>
    <property type="match status" value="1"/>
</dbReference>
<dbReference type="Gene3D" id="1.20.120.1220">
    <property type="match status" value="1"/>
</dbReference>
<evidence type="ECO:0000259" key="7">
    <source>
        <dbReference type="Pfam" id="PF01478"/>
    </source>
</evidence>
<protein>
    <submittedName>
        <fullName evidence="8">Pilus assembly protein CpaA</fullName>
    </submittedName>
</protein>
<dbReference type="RefSeq" id="WP_271186344.1">
    <property type="nucleotide sequence ID" value="NZ_BSFE01000003.1"/>
</dbReference>
<evidence type="ECO:0000256" key="3">
    <source>
        <dbReference type="ARBA" id="ARBA00022692"/>
    </source>
</evidence>
<dbReference type="PANTHER" id="PTHR36506">
    <property type="entry name" value="PREFLAGELLIN PEPTIDASE"/>
    <property type="match status" value="1"/>
</dbReference>
<dbReference type="EMBL" id="BSFE01000003">
    <property type="protein sequence ID" value="GLK51981.1"/>
    <property type="molecule type" value="Genomic_DNA"/>
</dbReference>
<comment type="caution">
    <text evidence="8">The sequence shown here is derived from an EMBL/GenBank/DDBJ whole genome shotgun (WGS) entry which is preliminary data.</text>
</comment>
<feature type="transmembrane region" description="Helical" evidence="6">
    <location>
        <begin position="96"/>
        <end position="117"/>
    </location>
</feature>
<name>A0A9W6IN32_9PROT</name>
<dbReference type="InterPro" id="IPR000045">
    <property type="entry name" value="Prepilin_IV_endopep_pep"/>
</dbReference>
<feature type="transmembrane region" description="Helical" evidence="6">
    <location>
        <begin position="30"/>
        <end position="50"/>
    </location>
</feature>
<dbReference type="InterPro" id="IPR052218">
    <property type="entry name" value="Preflagellin_Peptidase"/>
</dbReference>
<organism evidence="8 9">
    <name type="scientific">Maricaulis virginensis</name>
    <dbReference type="NCBI Taxonomy" id="144022"/>
    <lineage>
        <taxon>Bacteria</taxon>
        <taxon>Pseudomonadati</taxon>
        <taxon>Pseudomonadota</taxon>
        <taxon>Alphaproteobacteria</taxon>
        <taxon>Maricaulales</taxon>
        <taxon>Maricaulaceae</taxon>
        <taxon>Maricaulis</taxon>
    </lineage>
</organism>
<proteinExistence type="predicted"/>
<feature type="domain" description="Prepilin type IV endopeptidase peptidase" evidence="7">
    <location>
        <begin position="9"/>
        <end position="112"/>
    </location>
</feature>
<evidence type="ECO:0000256" key="6">
    <source>
        <dbReference type="SAM" id="Phobius"/>
    </source>
</evidence>
<keyword evidence="5 6" id="KW-0472">Membrane</keyword>
<keyword evidence="2" id="KW-1003">Cell membrane</keyword>
<dbReference type="Proteomes" id="UP001143486">
    <property type="component" value="Unassembled WGS sequence"/>
</dbReference>
<gene>
    <name evidence="8" type="primary">cpaA</name>
    <name evidence="8" type="ORF">GCM10017621_14890</name>
</gene>
<evidence type="ECO:0000256" key="5">
    <source>
        <dbReference type="ARBA" id="ARBA00023136"/>
    </source>
</evidence>
<dbReference type="GO" id="GO:0004190">
    <property type="term" value="F:aspartic-type endopeptidase activity"/>
    <property type="evidence" value="ECO:0007669"/>
    <property type="project" value="InterPro"/>
</dbReference>
<accession>A0A9W6IN32</accession>
<keyword evidence="3 6" id="KW-0812">Transmembrane</keyword>
<dbReference type="AlphaFoldDB" id="A0A9W6IN32"/>
<reference evidence="8" key="1">
    <citation type="journal article" date="2014" name="Int. J. Syst. Evol. Microbiol.">
        <title>Complete genome sequence of Corynebacterium casei LMG S-19264T (=DSM 44701T), isolated from a smear-ripened cheese.</title>
        <authorList>
            <consortium name="US DOE Joint Genome Institute (JGI-PGF)"/>
            <person name="Walter F."/>
            <person name="Albersmeier A."/>
            <person name="Kalinowski J."/>
            <person name="Ruckert C."/>
        </authorList>
    </citation>
    <scope>NUCLEOTIDE SEQUENCE</scope>
    <source>
        <strain evidence="8">VKM B-1513</strain>
    </source>
</reference>
<keyword evidence="4 6" id="KW-1133">Transmembrane helix</keyword>
<feature type="transmembrane region" description="Helical" evidence="6">
    <location>
        <begin position="57"/>
        <end position="76"/>
    </location>
</feature>
<evidence type="ECO:0000256" key="4">
    <source>
        <dbReference type="ARBA" id="ARBA00022989"/>
    </source>
</evidence>
<reference evidence="8" key="2">
    <citation type="submission" date="2023-01" db="EMBL/GenBank/DDBJ databases">
        <authorList>
            <person name="Sun Q."/>
            <person name="Evtushenko L."/>
        </authorList>
    </citation>
    <scope>NUCLEOTIDE SEQUENCE</scope>
    <source>
        <strain evidence="8">VKM B-1513</strain>
    </source>
</reference>
<keyword evidence="9" id="KW-1185">Reference proteome</keyword>
<comment type="subcellular location">
    <subcellularLocation>
        <location evidence="1">Cell membrane</location>
        <topology evidence="1">Multi-pass membrane protein</topology>
    </subcellularLocation>
</comment>